<protein>
    <recommendedName>
        <fullName evidence="1">DUF6546 domain-containing protein</fullName>
    </recommendedName>
</protein>
<organism evidence="2 3">
    <name type="scientific">Aspergillus lentulus</name>
    <dbReference type="NCBI Taxonomy" id="293939"/>
    <lineage>
        <taxon>Eukaryota</taxon>
        <taxon>Fungi</taxon>
        <taxon>Dikarya</taxon>
        <taxon>Ascomycota</taxon>
        <taxon>Pezizomycotina</taxon>
        <taxon>Eurotiomycetes</taxon>
        <taxon>Eurotiomycetidae</taxon>
        <taxon>Eurotiales</taxon>
        <taxon>Aspergillaceae</taxon>
        <taxon>Aspergillus</taxon>
        <taxon>Aspergillus subgen. Fumigati</taxon>
    </lineage>
</organism>
<name>A0AAN4PTD2_ASPLE</name>
<dbReference type="EMBL" id="BCLY01000017">
    <property type="protein sequence ID" value="GAQ12089.1"/>
    <property type="molecule type" value="Genomic_DNA"/>
</dbReference>
<reference evidence="2 3" key="1">
    <citation type="submission" date="2015-11" db="EMBL/GenBank/DDBJ databases">
        <title>Aspergillus lentulus strain IFM 54703T.</title>
        <authorList>
            <person name="Kusuya Y."/>
            <person name="Sakai K."/>
            <person name="Kamei K."/>
            <person name="Takahashi H."/>
            <person name="Yaguchi T."/>
        </authorList>
    </citation>
    <scope>NUCLEOTIDE SEQUENCE [LARGE SCALE GENOMIC DNA]</scope>
    <source>
        <strain evidence="2 3">IFM 54703</strain>
    </source>
</reference>
<sequence length="505" mass="58367">MGNQLPLEVLPEVAVCLKESHEPLARYTIVCRKWQAAFEPHIYREICVHSVSPERHKALSLSRFLSVTSGTGVRRLVMIRELEYRVVLPYQLDDYCATIAEDKTYQKENPIKQANDEAFGEGITRLFTILACWPVTRRLSLVLSTLGRQKGLEPGTKKCYSDIREFRWLQDGNKSVRPYRAQLPDDDASELPSVSCIDKLCFPNAGSDPWHMIWAGTALQIAQCCPTLTWLHLGLDEFVRPDHLDYMRDRRQAVAEELCNLPGSLRVFHYFNQLEKPWQNTLPAPNVLSDKIDKFALDVRSLSLHLRELKISHVAVTSDFFWPLDSQGKAAGCETSLHWPYLETIEFDEVPDYLSSGEWLFHPTPEIYDETEVPNIESPELWDIRLIEESPYDRTVMNFEHFHRLFIAMGYAAQRMPRLKTIRLLVVADDQSTFEFSTDHLTGRRTVTWASGTGYRPDERVAQAWGFVLENVDFINYWEGKAVETNVIFQSWPPEDLREKILRLS</sequence>
<evidence type="ECO:0000259" key="1">
    <source>
        <dbReference type="Pfam" id="PF20183"/>
    </source>
</evidence>
<proteinExistence type="predicted"/>
<accession>A0AAN4PTD2</accession>
<dbReference type="InterPro" id="IPR046676">
    <property type="entry name" value="DUF6546"/>
</dbReference>
<evidence type="ECO:0000313" key="3">
    <source>
        <dbReference type="Proteomes" id="UP000051487"/>
    </source>
</evidence>
<dbReference type="Proteomes" id="UP000051487">
    <property type="component" value="Unassembled WGS sequence"/>
</dbReference>
<evidence type="ECO:0000313" key="2">
    <source>
        <dbReference type="EMBL" id="GAQ12089.1"/>
    </source>
</evidence>
<dbReference type="AlphaFoldDB" id="A0AAN4PTD2"/>
<feature type="domain" description="DUF6546" evidence="1">
    <location>
        <begin position="400"/>
        <end position="470"/>
    </location>
</feature>
<gene>
    <name evidence="2" type="ORF">ALT_9410</name>
</gene>
<dbReference type="Pfam" id="PF20183">
    <property type="entry name" value="DUF6546"/>
    <property type="match status" value="1"/>
</dbReference>
<comment type="caution">
    <text evidence="2">The sequence shown here is derived from an EMBL/GenBank/DDBJ whole genome shotgun (WGS) entry which is preliminary data.</text>
</comment>